<dbReference type="Gene3D" id="3.30.70.920">
    <property type="match status" value="1"/>
</dbReference>
<gene>
    <name evidence="5" type="ORF">SAMN04488021_11122</name>
</gene>
<evidence type="ECO:0000313" key="6">
    <source>
        <dbReference type="Proteomes" id="UP000183635"/>
    </source>
</evidence>
<protein>
    <submittedName>
        <fullName evidence="5">Transcriptional regulator, AsnC family</fullName>
    </submittedName>
</protein>
<dbReference type="PANTHER" id="PTHR30154">
    <property type="entry name" value="LEUCINE-RESPONSIVE REGULATORY PROTEIN"/>
    <property type="match status" value="1"/>
</dbReference>
<keyword evidence="3" id="KW-0804">Transcription</keyword>
<dbReference type="STRING" id="34004.SAMN04488021_11122"/>
<evidence type="ECO:0000259" key="4">
    <source>
        <dbReference type="PROSITE" id="PS50956"/>
    </source>
</evidence>
<reference evidence="5 6" key="1">
    <citation type="submission" date="2016-10" db="EMBL/GenBank/DDBJ databases">
        <authorList>
            <person name="de Groot N.N."/>
        </authorList>
    </citation>
    <scope>NUCLEOTIDE SEQUENCE [LARGE SCALE GENOMIC DNA]</scope>
    <source>
        <strain evidence="5 6">DSM 8537</strain>
    </source>
</reference>
<evidence type="ECO:0000256" key="1">
    <source>
        <dbReference type="ARBA" id="ARBA00023015"/>
    </source>
</evidence>
<dbReference type="InterPro" id="IPR011008">
    <property type="entry name" value="Dimeric_a/b-barrel"/>
</dbReference>
<evidence type="ECO:0000256" key="3">
    <source>
        <dbReference type="ARBA" id="ARBA00023163"/>
    </source>
</evidence>
<dbReference type="PROSITE" id="PS00519">
    <property type="entry name" value="HTH_ASNC_1"/>
    <property type="match status" value="1"/>
</dbReference>
<dbReference type="GO" id="GO:0043200">
    <property type="term" value="P:response to amino acid"/>
    <property type="evidence" value="ECO:0007669"/>
    <property type="project" value="TreeGrafter"/>
</dbReference>
<sequence length="160" mass="18237">MSDESSVRGLDAIDRRILRELSGDGRLSNTQLAERVGLSPSPCWQRTRRLEAEGYIRGYAALLDRELLGVPETVLVEVMLDRHDEEVLENFGRQIVELPEVIEVWLVSGEYDYMLKVAVSGTRGYEDFLRKRLFRIPGIRNSRSCFALRCLKQGGVPLPE</sequence>
<dbReference type="RefSeq" id="WP_074967124.1">
    <property type="nucleotide sequence ID" value="NZ_CBCRYP010000048.1"/>
</dbReference>
<organism evidence="5 6">
    <name type="scientific">Paracoccus aminovorans</name>
    <dbReference type="NCBI Taxonomy" id="34004"/>
    <lineage>
        <taxon>Bacteria</taxon>
        <taxon>Pseudomonadati</taxon>
        <taxon>Pseudomonadota</taxon>
        <taxon>Alphaproteobacteria</taxon>
        <taxon>Rhodobacterales</taxon>
        <taxon>Paracoccaceae</taxon>
        <taxon>Paracoccus</taxon>
    </lineage>
</organism>
<dbReference type="AlphaFoldDB" id="A0A1I2ZWJ7"/>
<dbReference type="SMART" id="SM00344">
    <property type="entry name" value="HTH_ASNC"/>
    <property type="match status" value="1"/>
</dbReference>
<dbReference type="GO" id="GO:0043565">
    <property type="term" value="F:sequence-specific DNA binding"/>
    <property type="evidence" value="ECO:0007669"/>
    <property type="project" value="InterPro"/>
</dbReference>
<keyword evidence="6" id="KW-1185">Reference proteome</keyword>
<dbReference type="Proteomes" id="UP000183635">
    <property type="component" value="Unassembled WGS sequence"/>
</dbReference>
<proteinExistence type="predicted"/>
<evidence type="ECO:0000313" key="5">
    <source>
        <dbReference type="EMBL" id="SFH42006.1"/>
    </source>
</evidence>
<dbReference type="InterPro" id="IPR011991">
    <property type="entry name" value="ArsR-like_HTH"/>
</dbReference>
<keyword evidence="2" id="KW-0238">DNA-binding</keyword>
<dbReference type="Gene3D" id="1.10.10.10">
    <property type="entry name" value="Winged helix-like DNA-binding domain superfamily/Winged helix DNA-binding domain"/>
    <property type="match status" value="1"/>
</dbReference>
<dbReference type="PROSITE" id="PS50956">
    <property type="entry name" value="HTH_ASNC_2"/>
    <property type="match status" value="1"/>
</dbReference>
<dbReference type="InterPro" id="IPR019887">
    <property type="entry name" value="Tscrpt_reg_AsnC/Lrp_C"/>
</dbReference>
<dbReference type="EMBL" id="FOPU01000011">
    <property type="protein sequence ID" value="SFH42006.1"/>
    <property type="molecule type" value="Genomic_DNA"/>
</dbReference>
<dbReference type="OrthoDB" id="9803143at2"/>
<name>A0A1I2ZWJ7_9RHOB</name>
<dbReference type="Pfam" id="PF01037">
    <property type="entry name" value="AsnC_trans_reg"/>
    <property type="match status" value="1"/>
</dbReference>
<dbReference type="InterPro" id="IPR019885">
    <property type="entry name" value="Tscrpt_reg_HTH_AsnC-type_CS"/>
</dbReference>
<dbReference type="InterPro" id="IPR019888">
    <property type="entry name" value="Tscrpt_reg_AsnC-like"/>
</dbReference>
<dbReference type="GO" id="GO:0005829">
    <property type="term" value="C:cytosol"/>
    <property type="evidence" value="ECO:0007669"/>
    <property type="project" value="TreeGrafter"/>
</dbReference>
<dbReference type="CDD" id="cd00090">
    <property type="entry name" value="HTH_ARSR"/>
    <property type="match status" value="1"/>
</dbReference>
<dbReference type="PRINTS" id="PR00033">
    <property type="entry name" value="HTHASNC"/>
</dbReference>
<dbReference type="InterPro" id="IPR000485">
    <property type="entry name" value="AsnC-type_HTH_dom"/>
</dbReference>
<evidence type="ECO:0000256" key="2">
    <source>
        <dbReference type="ARBA" id="ARBA00023125"/>
    </source>
</evidence>
<dbReference type="Pfam" id="PF13412">
    <property type="entry name" value="HTH_24"/>
    <property type="match status" value="1"/>
</dbReference>
<dbReference type="GO" id="GO:0006355">
    <property type="term" value="P:regulation of DNA-templated transcription"/>
    <property type="evidence" value="ECO:0007669"/>
    <property type="project" value="UniProtKB-ARBA"/>
</dbReference>
<dbReference type="InterPro" id="IPR036388">
    <property type="entry name" value="WH-like_DNA-bd_sf"/>
</dbReference>
<keyword evidence="1" id="KW-0805">Transcription regulation</keyword>
<dbReference type="InterPro" id="IPR036390">
    <property type="entry name" value="WH_DNA-bd_sf"/>
</dbReference>
<dbReference type="SUPFAM" id="SSF54909">
    <property type="entry name" value="Dimeric alpha+beta barrel"/>
    <property type="match status" value="1"/>
</dbReference>
<dbReference type="PANTHER" id="PTHR30154:SF34">
    <property type="entry name" value="TRANSCRIPTIONAL REGULATOR AZLB"/>
    <property type="match status" value="1"/>
</dbReference>
<dbReference type="SUPFAM" id="SSF46785">
    <property type="entry name" value="Winged helix' DNA-binding domain"/>
    <property type="match status" value="1"/>
</dbReference>
<feature type="domain" description="HTH asnC-type" evidence="4">
    <location>
        <begin position="10"/>
        <end position="71"/>
    </location>
</feature>
<accession>A0A1I2ZWJ7</accession>